<sequence>MWFWYGSLLVECIVGVCFFFYLAWNVDGSEREFLRNQSYLFMFLCIANVPIFAYICNGNLRALQTIFSSFQLMGKLALFLFLPTFLATTELHIGYRDYAFYKKMFLGMVSQDVPLGLVYAEVKRLSLLFEDASMLNPFSYKSPTNSQTNVGITRTDAISSQNPAATNA</sequence>
<feature type="transmembrane region" description="Helical" evidence="1">
    <location>
        <begin position="6"/>
        <end position="26"/>
    </location>
</feature>
<protein>
    <submittedName>
        <fullName evidence="2">Protein CBG27754</fullName>
    </submittedName>
</protein>
<accession>B6IFX8</accession>
<name>B6IFX8_CAEBR</name>
<keyword evidence="1" id="KW-0472">Membrane</keyword>
<organism evidence="2 3">
    <name type="scientific">Caenorhabditis briggsae</name>
    <dbReference type="NCBI Taxonomy" id="6238"/>
    <lineage>
        <taxon>Eukaryota</taxon>
        <taxon>Metazoa</taxon>
        <taxon>Ecdysozoa</taxon>
        <taxon>Nematoda</taxon>
        <taxon>Chromadorea</taxon>
        <taxon>Rhabditida</taxon>
        <taxon>Rhabditina</taxon>
        <taxon>Rhabditomorpha</taxon>
        <taxon>Rhabditoidea</taxon>
        <taxon>Rhabditidae</taxon>
        <taxon>Peloderinae</taxon>
        <taxon>Caenorhabditis</taxon>
    </lineage>
</organism>
<gene>
    <name evidence="2 4" type="ORF">CBG27754</name>
    <name evidence="2" type="ORF">CBG_27754</name>
</gene>
<keyword evidence="3" id="KW-1185">Reference proteome</keyword>
<dbReference type="AlphaFoldDB" id="B6IFX8"/>
<dbReference type="HOGENOM" id="CLU_1587983_0_0_1"/>
<reference evidence="2 3" key="1">
    <citation type="journal article" date="2003" name="PLoS Biol.">
        <title>The genome sequence of Caenorhabditis briggsae: a platform for comparative genomics.</title>
        <authorList>
            <person name="Stein L.D."/>
            <person name="Bao Z."/>
            <person name="Blasiar D."/>
            <person name="Blumenthal T."/>
            <person name="Brent M.R."/>
            <person name="Chen N."/>
            <person name="Chinwalla A."/>
            <person name="Clarke L."/>
            <person name="Clee C."/>
            <person name="Coghlan A."/>
            <person name="Coulson A."/>
            <person name="D'Eustachio P."/>
            <person name="Fitch D.H."/>
            <person name="Fulton L.A."/>
            <person name="Fulton R.E."/>
            <person name="Griffiths-Jones S."/>
            <person name="Harris T.W."/>
            <person name="Hillier L.W."/>
            <person name="Kamath R."/>
            <person name="Kuwabara P.E."/>
            <person name="Mardis E.R."/>
            <person name="Marra M.A."/>
            <person name="Miner T.L."/>
            <person name="Minx P."/>
            <person name="Mullikin J.C."/>
            <person name="Plumb R.W."/>
            <person name="Rogers J."/>
            <person name="Schein J.E."/>
            <person name="Sohrmann M."/>
            <person name="Spieth J."/>
            <person name="Stajich J.E."/>
            <person name="Wei C."/>
            <person name="Willey D."/>
            <person name="Wilson R.K."/>
            <person name="Durbin R."/>
            <person name="Waterston R.H."/>
        </authorList>
    </citation>
    <scope>NUCLEOTIDE SEQUENCE [LARGE SCALE GENOMIC DNA]</scope>
    <source>
        <strain evidence="2 3">AF16</strain>
    </source>
</reference>
<keyword evidence="1" id="KW-1133">Transmembrane helix</keyword>
<dbReference type="RefSeq" id="XP_045098378.1">
    <property type="nucleotide sequence ID" value="XM_045239812.1"/>
</dbReference>
<evidence type="ECO:0000256" key="1">
    <source>
        <dbReference type="SAM" id="Phobius"/>
    </source>
</evidence>
<dbReference type="InParanoid" id="B6IFX8"/>
<dbReference type="WormBase" id="CBG27754">
    <property type="protein sequence ID" value="CBP34906"/>
    <property type="gene ID" value="WBGene00089168"/>
</dbReference>
<reference evidence="2 3" key="2">
    <citation type="journal article" date="2011" name="PLoS Genet.">
        <title>Caenorhabditis briggsae recombinant inbred line genotypes reveal inter-strain incompatibility and the evolution of recombination.</title>
        <authorList>
            <person name="Ross J.A."/>
            <person name="Koboldt D.C."/>
            <person name="Staisch J.E."/>
            <person name="Chamberlin H.M."/>
            <person name="Gupta B.P."/>
            <person name="Miller R.D."/>
            <person name="Baird S.E."/>
            <person name="Haag E.S."/>
        </authorList>
    </citation>
    <scope>NUCLEOTIDE SEQUENCE [LARGE SCALE GENOMIC DNA]</scope>
    <source>
        <strain evidence="2 3">AF16</strain>
    </source>
</reference>
<keyword evidence="1" id="KW-0812">Transmembrane</keyword>
<dbReference type="CTD" id="68919203"/>
<proteinExistence type="predicted"/>
<evidence type="ECO:0000313" key="3">
    <source>
        <dbReference type="Proteomes" id="UP000008549"/>
    </source>
</evidence>
<evidence type="ECO:0000313" key="2">
    <source>
        <dbReference type="EMBL" id="CAR98808.1"/>
    </source>
</evidence>
<dbReference type="KEGG" id="cbr:CBG_27754"/>
<feature type="transmembrane region" description="Helical" evidence="1">
    <location>
        <begin position="38"/>
        <end position="56"/>
    </location>
</feature>
<dbReference type="Proteomes" id="UP000008549">
    <property type="component" value="Unassembled WGS sequence"/>
</dbReference>
<feature type="transmembrane region" description="Helical" evidence="1">
    <location>
        <begin position="76"/>
        <end position="95"/>
    </location>
</feature>
<dbReference type="EMBL" id="HE600917">
    <property type="protein sequence ID" value="CAR98808.1"/>
    <property type="molecule type" value="Genomic_DNA"/>
</dbReference>
<dbReference type="GeneID" id="68919203"/>
<evidence type="ECO:0000313" key="4">
    <source>
        <dbReference type="WormBase" id="CBG27754"/>
    </source>
</evidence>